<sequence length="193" mass="21663">MNFFTFIYYQQSTVHIGLLVPKVQQAKLRLLSKARRRGLLAFHLGEPGSNIGKVIPGFSHSVGIVPDDVAGERVFSGISRISRFPHPCFPALLHVYFTSNSPALKTSMPRAVKISPLHKTVLPVREIQLKTAPPVSLLVERRAEELAWINASTTEILLRRLETAVEELLNSVDTATPVPRQQMRRECWDCEKA</sequence>
<evidence type="ECO:0000313" key="2">
    <source>
        <dbReference type="Proteomes" id="UP001159363"/>
    </source>
</evidence>
<dbReference type="Proteomes" id="UP001159363">
    <property type="component" value="Chromosome 1"/>
</dbReference>
<comment type="caution">
    <text evidence="1">The sequence shown here is derived from an EMBL/GenBank/DDBJ whole genome shotgun (WGS) entry which is preliminary data.</text>
</comment>
<keyword evidence="2" id="KW-1185">Reference proteome</keyword>
<accession>A0ABQ9IKI1</accession>
<organism evidence="1 2">
    <name type="scientific">Dryococelus australis</name>
    <dbReference type="NCBI Taxonomy" id="614101"/>
    <lineage>
        <taxon>Eukaryota</taxon>
        <taxon>Metazoa</taxon>
        <taxon>Ecdysozoa</taxon>
        <taxon>Arthropoda</taxon>
        <taxon>Hexapoda</taxon>
        <taxon>Insecta</taxon>
        <taxon>Pterygota</taxon>
        <taxon>Neoptera</taxon>
        <taxon>Polyneoptera</taxon>
        <taxon>Phasmatodea</taxon>
        <taxon>Verophasmatodea</taxon>
        <taxon>Anareolatae</taxon>
        <taxon>Phasmatidae</taxon>
        <taxon>Eurycanthinae</taxon>
        <taxon>Dryococelus</taxon>
    </lineage>
</organism>
<name>A0ABQ9IKI1_9NEOP</name>
<reference evidence="1 2" key="1">
    <citation type="submission" date="2023-02" db="EMBL/GenBank/DDBJ databases">
        <title>LHISI_Scaffold_Assembly.</title>
        <authorList>
            <person name="Stuart O.P."/>
            <person name="Cleave R."/>
            <person name="Magrath M.J.L."/>
            <person name="Mikheyev A.S."/>
        </authorList>
    </citation>
    <scope>NUCLEOTIDE SEQUENCE [LARGE SCALE GENOMIC DNA]</scope>
    <source>
        <strain evidence="1">Daus_M_001</strain>
        <tissue evidence="1">Leg muscle</tissue>
    </source>
</reference>
<protein>
    <submittedName>
        <fullName evidence="1">Uncharacterized protein</fullName>
    </submittedName>
</protein>
<evidence type="ECO:0000313" key="1">
    <source>
        <dbReference type="EMBL" id="KAJ8896811.1"/>
    </source>
</evidence>
<gene>
    <name evidence="1" type="ORF">PR048_002157</name>
</gene>
<proteinExistence type="predicted"/>
<dbReference type="EMBL" id="JARBHB010000001">
    <property type="protein sequence ID" value="KAJ8896811.1"/>
    <property type="molecule type" value="Genomic_DNA"/>
</dbReference>